<dbReference type="GO" id="GO:0016491">
    <property type="term" value="F:oxidoreductase activity"/>
    <property type="evidence" value="ECO:0007669"/>
    <property type="project" value="UniProtKB-KW"/>
</dbReference>
<dbReference type="Pfam" id="PF00106">
    <property type="entry name" value="adh_short"/>
    <property type="match status" value="1"/>
</dbReference>
<keyword evidence="1" id="KW-0560">Oxidoreductase</keyword>
<dbReference type="PRINTS" id="PR00081">
    <property type="entry name" value="GDHRDH"/>
</dbReference>
<evidence type="ECO:0000256" key="1">
    <source>
        <dbReference type="ARBA" id="ARBA00023002"/>
    </source>
</evidence>
<proteinExistence type="inferred from homology"/>
<gene>
    <name evidence="3" type="ORF">Amme_109_010</name>
</gene>
<sequence length="303" mass="32050">MVTGATGGLGLEVARELARAGAHVILTGRDPVKGNRALVSVRASVPNADLRFNPLDLAALSSIRAAADSLRATGTKLDILVNNAGVMAPARRMTTRDGFELQFGTNHLGHFALTGLLLPALAQGRGVVVTVASLAAWRGKMPFDDLNARRRYGPFARYSQSKLANLAFALELDRRARVHGARIHSRAAHPGWSSSDIIANSAALGEASGRVARTLRKAQKSIGGAVFRLLGQDVAHGALPMLYALSPDALDSGYYGPQGAGERRGFPGSAAIPPAASDAVLARRLWEVSEELTGVRYDWETVS</sequence>
<organism evidence="3 4">
    <name type="scientific">Acidomonas methanolica NBRC 104435</name>
    <dbReference type="NCBI Taxonomy" id="1231351"/>
    <lineage>
        <taxon>Bacteria</taxon>
        <taxon>Pseudomonadati</taxon>
        <taxon>Pseudomonadota</taxon>
        <taxon>Alphaproteobacteria</taxon>
        <taxon>Acetobacterales</taxon>
        <taxon>Acetobacteraceae</taxon>
        <taxon>Acidomonas</taxon>
    </lineage>
</organism>
<dbReference type="InterPro" id="IPR036291">
    <property type="entry name" value="NAD(P)-bd_dom_sf"/>
</dbReference>
<keyword evidence="4" id="KW-1185">Reference proteome</keyword>
<dbReference type="PANTHER" id="PTHR43157:SF31">
    <property type="entry name" value="PHOSPHATIDYLINOSITOL-GLYCAN BIOSYNTHESIS CLASS F PROTEIN"/>
    <property type="match status" value="1"/>
</dbReference>
<dbReference type="NCBIfam" id="NF004513">
    <property type="entry name" value="PRK05854.1"/>
    <property type="match status" value="1"/>
</dbReference>
<dbReference type="PANTHER" id="PTHR43157">
    <property type="entry name" value="PHOSPHATIDYLINOSITOL-GLYCAN BIOSYNTHESIS CLASS F PROTEIN-RELATED"/>
    <property type="match status" value="1"/>
</dbReference>
<comment type="caution">
    <text evidence="3">The sequence shown here is derived from an EMBL/GenBank/DDBJ whole genome shotgun (WGS) entry which is preliminary data.</text>
</comment>
<evidence type="ECO:0000256" key="2">
    <source>
        <dbReference type="RuleBase" id="RU000363"/>
    </source>
</evidence>
<reference evidence="3 4" key="2">
    <citation type="journal article" date="2014" name="FEMS Microbiol. Lett.">
        <title>Draft genomic DNA sequence of the facultatively methylotrophic bacterium Acidomonas methanolica type strain MB58.</title>
        <authorList>
            <person name="Higashiura N."/>
            <person name="Hadano H."/>
            <person name="Hirakawa H."/>
            <person name="Matsutani M."/>
            <person name="Takabe S."/>
            <person name="Matsushita K."/>
            <person name="Azuma Y."/>
        </authorList>
    </citation>
    <scope>NUCLEOTIDE SEQUENCE [LARGE SCALE GENOMIC DNA]</scope>
    <source>
        <strain evidence="3 4">MB58</strain>
    </source>
</reference>
<dbReference type="PRINTS" id="PR00080">
    <property type="entry name" value="SDRFAMILY"/>
</dbReference>
<dbReference type="Gene3D" id="3.40.50.720">
    <property type="entry name" value="NAD(P)-binding Rossmann-like Domain"/>
    <property type="match status" value="1"/>
</dbReference>
<protein>
    <submittedName>
        <fullName evidence="3">Oxidoreductase/dehydrogenase</fullName>
    </submittedName>
</protein>
<reference evidence="4" key="1">
    <citation type="journal article" date="2014" name="FEMS Microbiol. Lett.">
        <title>Draft Genomic DNA Sequence of the Facultatively Methylotrophic Bacterium Acidomonas methanolica type strain MB58.</title>
        <authorList>
            <person name="Higashiura N."/>
            <person name="Hadano H."/>
            <person name="Hirakawa H."/>
            <person name="Matsutani M."/>
            <person name="Takabe S."/>
            <person name="Matsushita K."/>
            <person name="Azuma Y."/>
        </authorList>
    </citation>
    <scope>NUCLEOTIDE SEQUENCE [LARGE SCALE GENOMIC DNA]</scope>
    <source>
        <strain evidence="4">MB58</strain>
    </source>
</reference>
<dbReference type="InterPro" id="IPR002347">
    <property type="entry name" value="SDR_fam"/>
</dbReference>
<comment type="similarity">
    <text evidence="2">Belongs to the short-chain dehydrogenases/reductases (SDR) family.</text>
</comment>
<dbReference type="NCBIfam" id="NF004846">
    <property type="entry name" value="PRK06197.1"/>
    <property type="match status" value="1"/>
</dbReference>
<dbReference type="SUPFAM" id="SSF51735">
    <property type="entry name" value="NAD(P)-binding Rossmann-fold domains"/>
    <property type="match status" value="1"/>
</dbReference>
<evidence type="ECO:0000313" key="4">
    <source>
        <dbReference type="Proteomes" id="UP000019760"/>
    </source>
</evidence>
<dbReference type="AlphaFoldDB" id="A0A023D8R6"/>
<dbReference type="EMBL" id="BAND01000108">
    <property type="protein sequence ID" value="GAJ30166.1"/>
    <property type="molecule type" value="Genomic_DNA"/>
</dbReference>
<evidence type="ECO:0000313" key="3">
    <source>
        <dbReference type="EMBL" id="GAJ30166.1"/>
    </source>
</evidence>
<accession>A0A023D8R6</accession>
<name>A0A023D8R6_ACIMT</name>
<dbReference type="Proteomes" id="UP000019760">
    <property type="component" value="Unassembled WGS sequence"/>
</dbReference>